<feature type="region of interest" description="Disordered" evidence="1">
    <location>
        <begin position="132"/>
        <end position="180"/>
    </location>
</feature>
<dbReference type="EMBL" id="BMLB01000001">
    <property type="protein sequence ID" value="GGK57146.1"/>
    <property type="molecule type" value="Genomic_DNA"/>
</dbReference>
<name>A0ABQ2F313_9MICO</name>
<feature type="transmembrane region" description="Helical" evidence="2">
    <location>
        <begin position="189"/>
        <end position="208"/>
    </location>
</feature>
<proteinExistence type="predicted"/>
<comment type="caution">
    <text evidence="3">The sequence shown here is derived from an EMBL/GenBank/DDBJ whole genome shotgun (WGS) entry which is preliminary data.</text>
</comment>
<evidence type="ECO:0000313" key="3">
    <source>
        <dbReference type="EMBL" id="GGK57146.1"/>
    </source>
</evidence>
<evidence type="ECO:0000313" key="4">
    <source>
        <dbReference type="Proteomes" id="UP000662111"/>
    </source>
</evidence>
<protein>
    <submittedName>
        <fullName evidence="3">Uncharacterized protein</fullName>
    </submittedName>
</protein>
<accession>A0ABQ2F313</accession>
<keyword evidence="2" id="KW-0472">Membrane</keyword>
<evidence type="ECO:0000256" key="2">
    <source>
        <dbReference type="SAM" id="Phobius"/>
    </source>
</evidence>
<keyword evidence="2" id="KW-1133">Transmembrane helix</keyword>
<keyword evidence="2" id="KW-0812">Transmembrane</keyword>
<feature type="compositionally biased region" description="Low complexity" evidence="1">
    <location>
        <begin position="150"/>
        <end position="167"/>
    </location>
</feature>
<evidence type="ECO:0000256" key="1">
    <source>
        <dbReference type="SAM" id="MobiDB-lite"/>
    </source>
</evidence>
<sequence length="253" mass="26751">MTYEIALYPRRAGQDWADVVAADEQDGPPMDRTQLEAGVATFRRIEAHLRELLTEPVEVWVAEEADGDVLGELTATGSGLQVELYDRSASVSFPTGATEGRALLHDQARRAVRVVATETGYEAYDPQTGRAYDGLFDDGSQPGPPVGGTAAASTEPSVPSAAAAPAGPAGPPSPLADPRLDPRMLRRRAVLYLVLGAALMVFALARLSAGDTGWLTWLFLGFAGFNLLAGWMMRQLAAQATQRAAEEPGTAGA</sequence>
<reference evidence="4" key="1">
    <citation type="journal article" date="2019" name="Int. J. Syst. Evol. Microbiol.">
        <title>The Global Catalogue of Microorganisms (GCM) 10K type strain sequencing project: providing services to taxonomists for standard genome sequencing and annotation.</title>
        <authorList>
            <consortium name="The Broad Institute Genomics Platform"/>
            <consortium name="The Broad Institute Genome Sequencing Center for Infectious Disease"/>
            <person name="Wu L."/>
            <person name="Ma J."/>
        </authorList>
    </citation>
    <scope>NUCLEOTIDE SEQUENCE [LARGE SCALE GENOMIC DNA]</scope>
    <source>
        <strain evidence="4">CGMCC 1.5362</strain>
    </source>
</reference>
<keyword evidence="4" id="KW-1185">Reference proteome</keyword>
<feature type="transmembrane region" description="Helical" evidence="2">
    <location>
        <begin position="214"/>
        <end position="233"/>
    </location>
</feature>
<organism evidence="3 4">
    <name type="scientific">Ornithinimicrobium pekingense</name>
    <dbReference type="NCBI Taxonomy" id="384677"/>
    <lineage>
        <taxon>Bacteria</taxon>
        <taxon>Bacillati</taxon>
        <taxon>Actinomycetota</taxon>
        <taxon>Actinomycetes</taxon>
        <taxon>Micrococcales</taxon>
        <taxon>Ornithinimicrobiaceae</taxon>
        <taxon>Ornithinimicrobium</taxon>
    </lineage>
</organism>
<dbReference type="Proteomes" id="UP000662111">
    <property type="component" value="Unassembled WGS sequence"/>
</dbReference>
<dbReference type="RefSeq" id="WP_022921033.1">
    <property type="nucleotide sequence ID" value="NZ_BMLB01000001.1"/>
</dbReference>
<gene>
    <name evidence="3" type="ORF">GCM10011509_01910</name>
</gene>